<dbReference type="PANTHER" id="PTHR10543">
    <property type="entry name" value="BETA-CAROTENE DIOXYGENASE"/>
    <property type="match status" value="1"/>
</dbReference>
<comment type="cofactor">
    <cofactor evidence="1">
        <name>Fe(2+)</name>
        <dbReference type="ChEBI" id="CHEBI:29033"/>
    </cofactor>
</comment>
<keyword evidence="3" id="KW-0479">Metal-binding</keyword>
<organism evidence="5 6">
    <name type="scientific">Trichocoleus desertorum GB2-A4</name>
    <dbReference type="NCBI Taxonomy" id="2933944"/>
    <lineage>
        <taxon>Bacteria</taxon>
        <taxon>Bacillati</taxon>
        <taxon>Cyanobacteriota</taxon>
        <taxon>Cyanophyceae</taxon>
        <taxon>Leptolyngbyales</taxon>
        <taxon>Trichocoleusaceae</taxon>
        <taxon>Trichocoleus</taxon>
    </lineage>
</organism>
<proteinExistence type="inferred from homology"/>
<name>A0ABV0J1T7_9CYAN</name>
<dbReference type="InterPro" id="IPR004294">
    <property type="entry name" value="Carotenoid_Oase"/>
</dbReference>
<dbReference type="PANTHER" id="PTHR10543:SF139">
    <property type="entry name" value="DIOXYGENASE"/>
    <property type="match status" value="1"/>
</dbReference>
<evidence type="ECO:0000313" key="6">
    <source>
        <dbReference type="Proteomes" id="UP001464891"/>
    </source>
</evidence>
<gene>
    <name evidence="5" type="ORF">NC998_01325</name>
</gene>
<dbReference type="Pfam" id="PF03055">
    <property type="entry name" value="RPE65"/>
    <property type="match status" value="1"/>
</dbReference>
<evidence type="ECO:0000256" key="1">
    <source>
        <dbReference type="ARBA" id="ARBA00001954"/>
    </source>
</evidence>
<comment type="caution">
    <text evidence="5">The sequence shown here is derived from an EMBL/GenBank/DDBJ whole genome shotgun (WGS) entry which is preliminary data.</text>
</comment>
<evidence type="ECO:0000256" key="2">
    <source>
        <dbReference type="ARBA" id="ARBA00006787"/>
    </source>
</evidence>
<sequence>MVSTAQPTQTQTAWSKAIPPTSTNAIAQPIKEFGLTPLSVISGAIPPGLRGSLYRNGPARLERGGYDAQHWFDGDGAILGVHFSDGGATGAYRFVQTADYQAEAQAGRLLYGGYGTMPSGSLWDRLTKGTKNAANTSVLALSDKLLALWEGGQPHALDLQTLETSGIESLGQLGGEKRYSAHPKRDPQTGEIFNFGVGYGKTGILHVYRSDKTGQIRQHNAIALDGFPLIHDFVLAGPYLIFFIPPVRLNPFPVLLKLQSYSDALTWKPELGTQILVLDRDTLAVVSRGEADPWYQWHFGNGYVDPNGVVVVDIVRYPDFQTNQYLQEVATGKTHTIAQGTLWQLRLQPESGKVLAMTELLDRGCEFPAVNPQEVGQASRFTYLSAHRPGIDISQEMFGAIARFDHQTGQSMTADLGDRCYPTEPIYAPDCENSDQGWILTVVFDGKTDRSEVQIFASDRLNDAPVCRLALPSIIPLGFHGTWKPN</sequence>
<evidence type="ECO:0000256" key="4">
    <source>
        <dbReference type="ARBA" id="ARBA00023004"/>
    </source>
</evidence>
<keyword evidence="6" id="KW-1185">Reference proteome</keyword>
<evidence type="ECO:0000313" key="5">
    <source>
        <dbReference type="EMBL" id="MEP0815733.1"/>
    </source>
</evidence>
<evidence type="ECO:0000256" key="3">
    <source>
        <dbReference type="ARBA" id="ARBA00022723"/>
    </source>
</evidence>
<protein>
    <submittedName>
        <fullName evidence="5">Carotenoid oxygenase family protein</fullName>
    </submittedName>
</protein>
<keyword evidence="4" id="KW-0408">Iron</keyword>
<accession>A0ABV0J1T7</accession>
<dbReference type="RefSeq" id="WP_190431273.1">
    <property type="nucleotide sequence ID" value="NZ_JAMPKM010000001.1"/>
</dbReference>
<dbReference type="EMBL" id="JAMPKM010000001">
    <property type="protein sequence ID" value="MEP0815733.1"/>
    <property type="molecule type" value="Genomic_DNA"/>
</dbReference>
<reference evidence="5 6" key="1">
    <citation type="submission" date="2022-04" db="EMBL/GenBank/DDBJ databases">
        <title>Positive selection, recombination, and allopatry shape intraspecific diversity of widespread and dominant cyanobacteria.</title>
        <authorList>
            <person name="Wei J."/>
            <person name="Shu W."/>
            <person name="Hu C."/>
        </authorList>
    </citation>
    <scope>NUCLEOTIDE SEQUENCE [LARGE SCALE GENOMIC DNA]</scope>
    <source>
        <strain evidence="5 6">GB2-A4</strain>
    </source>
</reference>
<comment type="similarity">
    <text evidence="2">Belongs to the carotenoid oxygenase family.</text>
</comment>
<dbReference type="Proteomes" id="UP001464891">
    <property type="component" value="Unassembled WGS sequence"/>
</dbReference>